<organism evidence="1 2">
    <name type="scientific">Lutimonas vermicola</name>
    <dbReference type="NCBI Taxonomy" id="414288"/>
    <lineage>
        <taxon>Bacteria</taxon>
        <taxon>Pseudomonadati</taxon>
        <taxon>Bacteroidota</taxon>
        <taxon>Flavobacteriia</taxon>
        <taxon>Flavobacteriales</taxon>
        <taxon>Flavobacteriaceae</taxon>
        <taxon>Lutimonas</taxon>
    </lineage>
</organism>
<name>A0ABU9KYY8_9FLAO</name>
<keyword evidence="2" id="KW-1185">Reference proteome</keyword>
<dbReference type="Proteomes" id="UP001474120">
    <property type="component" value="Unassembled WGS sequence"/>
</dbReference>
<evidence type="ECO:0000313" key="2">
    <source>
        <dbReference type="Proteomes" id="UP001474120"/>
    </source>
</evidence>
<proteinExistence type="predicted"/>
<reference evidence="1 2" key="1">
    <citation type="submission" date="2024-04" db="EMBL/GenBank/DDBJ databases">
        <title>whole genome sequencing of Lutimonas vermicola strain IMCC1616.</title>
        <authorList>
            <person name="Bae S.S."/>
        </authorList>
    </citation>
    <scope>NUCLEOTIDE SEQUENCE [LARGE SCALE GENOMIC DNA]</scope>
    <source>
        <strain evidence="1 2">IMCC1616</strain>
    </source>
</reference>
<comment type="caution">
    <text evidence="1">The sequence shown here is derived from an EMBL/GenBank/DDBJ whole genome shotgun (WGS) entry which is preliminary data.</text>
</comment>
<accession>A0ABU9KYY8</accession>
<sequence length="181" mass="20787">MDLISILNKVINAKRIYRDATAADIVRNPELLPELIAKVYDIDDPLHIKAAWVLELVYLEDGSLLDAYIHEFIRGMPLLNHESALRPISKVCSLWSSYYFSKKTSKIKPSQTEVEIIISCNFDWLIESHKTATQVFAMDTLKLWSSEQNWIQPELKSVLQKNADLGTSGYRTHARKLLKNL</sequence>
<protein>
    <recommendedName>
        <fullName evidence="3">Adenylosuccinate lyase</fullName>
    </recommendedName>
</protein>
<dbReference type="EMBL" id="JBCDNA010000001">
    <property type="protein sequence ID" value="MEL4454542.1"/>
    <property type="molecule type" value="Genomic_DNA"/>
</dbReference>
<gene>
    <name evidence="1" type="ORF">AABB81_01445</name>
</gene>
<dbReference type="RefSeq" id="WP_342158104.1">
    <property type="nucleotide sequence ID" value="NZ_JBCDNA010000001.1"/>
</dbReference>
<evidence type="ECO:0000313" key="1">
    <source>
        <dbReference type="EMBL" id="MEL4454542.1"/>
    </source>
</evidence>
<evidence type="ECO:0008006" key="3">
    <source>
        <dbReference type="Google" id="ProtNLM"/>
    </source>
</evidence>